<dbReference type="InterPro" id="IPR036452">
    <property type="entry name" value="Ribo_hydro-like"/>
</dbReference>
<gene>
    <name evidence="4" type="ORF">DWX41_15645</name>
</gene>
<dbReference type="Pfam" id="PF01156">
    <property type="entry name" value="IU_nuc_hydro"/>
    <property type="match status" value="1"/>
</dbReference>
<feature type="domain" description="Inosine/uridine-preferring nucleoside hydrolase" evidence="3">
    <location>
        <begin position="4"/>
        <end position="306"/>
    </location>
</feature>
<dbReference type="AlphaFoldDB" id="A0A3E2WP39"/>
<dbReference type="InterPro" id="IPR001910">
    <property type="entry name" value="Inosine/uridine_hydrolase_dom"/>
</dbReference>
<evidence type="ECO:0000313" key="5">
    <source>
        <dbReference type="Proteomes" id="UP000261111"/>
    </source>
</evidence>
<reference evidence="4 5" key="1">
    <citation type="submission" date="2018-08" db="EMBL/GenBank/DDBJ databases">
        <title>A genome reference for cultivated species of the human gut microbiota.</title>
        <authorList>
            <person name="Zou Y."/>
            <person name="Xue W."/>
            <person name="Luo G."/>
        </authorList>
    </citation>
    <scope>NUCLEOTIDE SEQUENCE [LARGE SCALE GENOMIC DNA]</scope>
    <source>
        <strain evidence="4 5">AF19-21</strain>
    </source>
</reference>
<dbReference type="EMBL" id="QVIA01000018">
    <property type="protein sequence ID" value="RGC28899.1"/>
    <property type="molecule type" value="Genomic_DNA"/>
</dbReference>
<evidence type="ECO:0000256" key="2">
    <source>
        <dbReference type="ARBA" id="ARBA00023295"/>
    </source>
</evidence>
<proteinExistence type="predicted"/>
<dbReference type="GO" id="GO:0008477">
    <property type="term" value="F:purine nucleosidase activity"/>
    <property type="evidence" value="ECO:0007669"/>
    <property type="project" value="TreeGrafter"/>
</dbReference>
<dbReference type="PANTHER" id="PTHR12304">
    <property type="entry name" value="INOSINE-URIDINE PREFERRING NUCLEOSIDE HYDROLASE"/>
    <property type="match status" value="1"/>
</dbReference>
<dbReference type="GO" id="GO:0005829">
    <property type="term" value="C:cytosol"/>
    <property type="evidence" value="ECO:0007669"/>
    <property type="project" value="TreeGrafter"/>
</dbReference>
<dbReference type="Proteomes" id="UP000261111">
    <property type="component" value="Unassembled WGS sequence"/>
</dbReference>
<dbReference type="SUPFAM" id="SSF53590">
    <property type="entry name" value="Nucleoside hydrolase"/>
    <property type="match status" value="1"/>
</dbReference>
<organism evidence="4 5">
    <name type="scientific">Hungatella hathewayi</name>
    <dbReference type="NCBI Taxonomy" id="154046"/>
    <lineage>
        <taxon>Bacteria</taxon>
        <taxon>Bacillati</taxon>
        <taxon>Bacillota</taxon>
        <taxon>Clostridia</taxon>
        <taxon>Lachnospirales</taxon>
        <taxon>Lachnospiraceae</taxon>
        <taxon>Hungatella</taxon>
    </lineage>
</organism>
<comment type="caution">
    <text evidence="4">The sequence shown here is derived from an EMBL/GenBank/DDBJ whole genome shotgun (WGS) entry which is preliminary data.</text>
</comment>
<dbReference type="InterPro" id="IPR023186">
    <property type="entry name" value="IUNH"/>
</dbReference>
<sequence>MMKICIDCDPGVDDSLAILFALCRPDIEIVGITTSAGNVTAKQGAENTLRILKLAGMEGRIPVCIGAESPLEGECGEFPYFIHGKNGIGNVELPAAEQKPIEMDVCDFLYQKACENEGEMTLITLGRMTNIAMVLAKYPDFHKKIKRVVSMGGTLHASGNVSPVVEANIGGDPEAADIVVQTPWNLTMVGLDVTLKTILRKTDIDQALGSCRQECKELLVFLQQEMKWYMQGAHRQNWMRECCPLHDPLAMVIAADPALVSTQKRITRIECEGKYCRGMVVTDLREHPIKGRYVEHCINVDSEKVLNTLFAAFQ</sequence>
<dbReference type="CDD" id="cd02650">
    <property type="entry name" value="nuc_hydro_CaPnhB"/>
    <property type="match status" value="1"/>
</dbReference>
<dbReference type="RefSeq" id="WP_025654703.1">
    <property type="nucleotide sequence ID" value="NZ_QVIA01000018.1"/>
</dbReference>
<dbReference type="PANTHER" id="PTHR12304:SF4">
    <property type="entry name" value="URIDINE NUCLEOSIDASE"/>
    <property type="match status" value="1"/>
</dbReference>
<dbReference type="Gene3D" id="3.90.245.10">
    <property type="entry name" value="Ribonucleoside hydrolase-like"/>
    <property type="match status" value="1"/>
</dbReference>
<keyword evidence="1 4" id="KW-0378">Hydrolase</keyword>
<keyword evidence="2" id="KW-0326">Glycosidase</keyword>
<dbReference type="GO" id="GO:0006152">
    <property type="term" value="P:purine nucleoside catabolic process"/>
    <property type="evidence" value="ECO:0007669"/>
    <property type="project" value="TreeGrafter"/>
</dbReference>
<evidence type="ECO:0000313" key="4">
    <source>
        <dbReference type="EMBL" id="RGC28899.1"/>
    </source>
</evidence>
<name>A0A3E2WP39_9FIRM</name>
<accession>A0A3E2WP39</accession>
<evidence type="ECO:0000256" key="1">
    <source>
        <dbReference type="ARBA" id="ARBA00022801"/>
    </source>
</evidence>
<evidence type="ECO:0000259" key="3">
    <source>
        <dbReference type="Pfam" id="PF01156"/>
    </source>
</evidence>
<dbReference type="GeneID" id="93332666"/>
<protein>
    <submittedName>
        <fullName evidence="4">Nucleoside hydrolase</fullName>
    </submittedName>
</protein>